<protein>
    <recommendedName>
        <fullName evidence="3">Transglutaminase-like domain-containing protein</fullName>
    </recommendedName>
</protein>
<feature type="region of interest" description="Disordered" evidence="1">
    <location>
        <begin position="504"/>
        <end position="556"/>
    </location>
</feature>
<dbReference type="KEGG" id="prv:G7070_12630"/>
<gene>
    <name evidence="4" type="ORF">G7070_12630</name>
</gene>
<feature type="transmembrane region" description="Helical" evidence="2">
    <location>
        <begin position="135"/>
        <end position="155"/>
    </location>
</feature>
<dbReference type="InterPro" id="IPR038765">
    <property type="entry name" value="Papain-like_cys_pep_sf"/>
</dbReference>
<dbReference type="RefSeq" id="WP_166234029.1">
    <property type="nucleotide sequence ID" value="NZ_CP049865.1"/>
</dbReference>
<dbReference type="PANTHER" id="PTHR42736:SF1">
    <property type="entry name" value="PROTEIN-GLUTAMINE GAMMA-GLUTAMYLTRANSFERASE"/>
    <property type="match status" value="1"/>
</dbReference>
<dbReference type="Gene3D" id="3.10.620.30">
    <property type="match status" value="1"/>
</dbReference>
<accession>A0A6G7Y8L3</accession>
<dbReference type="Proteomes" id="UP000501058">
    <property type="component" value="Chromosome"/>
</dbReference>
<dbReference type="Pfam" id="PF11992">
    <property type="entry name" value="TgpA_N"/>
    <property type="match status" value="1"/>
</dbReference>
<dbReference type="AlphaFoldDB" id="A0A6G7Y8L3"/>
<evidence type="ECO:0000256" key="2">
    <source>
        <dbReference type="SAM" id="Phobius"/>
    </source>
</evidence>
<feature type="transmembrane region" description="Helical" evidence="2">
    <location>
        <begin position="563"/>
        <end position="584"/>
    </location>
</feature>
<evidence type="ECO:0000313" key="4">
    <source>
        <dbReference type="EMBL" id="QIK72957.1"/>
    </source>
</evidence>
<keyword evidence="5" id="KW-1185">Reference proteome</keyword>
<dbReference type="InterPro" id="IPR052901">
    <property type="entry name" value="Bact_TGase-like"/>
</dbReference>
<feature type="transmembrane region" description="Helical" evidence="2">
    <location>
        <begin position="29"/>
        <end position="48"/>
    </location>
</feature>
<keyword evidence="2" id="KW-0812">Transmembrane</keyword>
<feature type="transmembrane region" description="Helical" evidence="2">
    <location>
        <begin position="161"/>
        <end position="178"/>
    </location>
</feature>
<keyword evidence="2" id="KW-1133">Transmembrane helix</keyword>
<feature type="transmembrane region" description="Helical" evidence="2">
    <location>
        <begin position="103"/>
        <end position="128"/>
    </location>
</feature>
<feature type="transmembrane region" description="Helical" evidence="2">
    <location>
        <begin position="60"/>
        <end position="83"/>
    </location>
</feature>
<feature type="compositionally biased region" description="Low complexity" evidence="1">
    <location>
        <begin position="511"/>
        <end position="525"/>
    </location>
</feature>
<evidence type="ECO:0000313" key="5">
    <source>
        <dbReference type="Proteomes" id="UP000501058"/>
    </source>
</evidence>
<dbReference type="PANTHER" id="PTHR42736">
    <property type="entry name" value="PROTEIN-GLUTAMINE GAMMA-GLUTAMYLTRANSFERASE"/>
    <property type="match status" value="1"/>
</dbReference>
<dbReference type="InterPro" id="IPR002931">
    <property type="entry name" value="Transglutaminase-like"/>
</dbReference>
<feature type="transmembrane region" description="Helical" evidence="2">
    <location>
        <begin position="190"/>
        <end position="211"/>
    </location>
</feature>
<dbReference type="InterPro" id="IPR021878">
    <property type="entry name" value="TgpA_N"/>
</dbReference>
<organism evidence="4 5">
    <name type="scientific">Propioniciclava coleopterorum</name>
    <dbReference type="NCBI Taxonomy" id="2714937"/>
    <lineage>
        <taxon>Bacteria</taxon>
        <taxon>Bacillati</taxon>
        <taxon>Actinomycetota</taxon>
        <taxon>Actinomycetes</taxon>
        <taxon>Propionibacteriales</taxon>
        <taxon>Propionibacteriaceae</taxon>
        <taxon>Propioniciclava</taxon>
    </lineage>
</organism>
<dbReference type="EMBL" id="CP049865">
    <property type="protein sequence ID" value="QIK72957.1"/>
    <property type="molecule type" value="Genomic_DNA"/>
</dbReference>
<feature type="transmembrane region" description="Helical" evidence="2">
    <location>
        <begin position="7"/>
        <end position="23"/>
    </location>
</feature>
<keyword evidence="2" id="KW-0472">Membrane</keyword>
<dbReference type="SMART" id="SM00460">
    <property type="entry name" value="TGc"/>
    <property type="match status" value="1"/>
</dbReference>
<evidence type="ECO:0000256" key="1">
    <source>
        <dbReference type="SAM" id="MobiDB-lite"/>
    </source>
</evidence>
<proteinExistence type="predicted"/>
<sequence length="702" mass="74130">MRYTWRVTLALIVSFGLLLWPWTQLTRDTGGLLGSFLAAAAVLLAGALTERLGPVPRVPIQIVVGAVGVAATLAFSFGADVLADLPGALTHGWVFIQSASAPVAANPGVTLIVATSAALLALLAYGLAVPRRQPALGVLPLICLYLVPSVILVTPMLFTEFLLLAASVVAVLWAGSALPRGEFATRAAALLTTVGIGIVAVALTFAVAQAFPQLEPRRSQEPLQMNDPSLDLKRNLVEGTDDVILSYRTDAPDGAYLKLATLPAFSREGFALADVRVGSGRFPAVPGGPSGERRTTQVAVGAFRSEWLPVPYAPERIDAPGDWGFALDTLDVMALNRTNRAAATEGISYTVTSLDVSPSAGAIAGASANDAPRRELNTNSAGVPPSIRTLAEQVTEGRGTAGAKAQALEAYLRSDRFTYSTAPAVGVGDGIATIEDFLFRSHRGYCEQFAGAMTLMARTLGIPARMAVGFVPGTRVGDAWEVTARDMHTWPEIWLDGQGWVAFEPTPSRGDAAGTDPTSAPTSTAQPTEQVTASAEPTPEEQPSEEPQPEEQGAGEEASLLGLLPWLLAAAVVVAGGVVVARLLPGWRRTRRRERRLAGTGDARADTVAAWDEVRDSAADLRLPWPDGSPRFAAERLASRFGDDEEALAALRRLAAAAERALFDRSETYDLPGGWRDEVTTVVAALTTAAEARKDARPRRVA</sequence>
<name>A0A6G7Y8L3_9ACTN</name>
<reference evidence="4 5" key="1">
    <citation type="submission" date="2020-03" db="EMBL/GenBank/DDBJ databases">
        <title>Propioniciclava sp. nov., isolated from Hydrophilus acuminatus.</title>
        <authorList>
            <person name="Hyun D.-W."/>
            <person name="Bae J.-W."/>
        </authorList>
    </citation>
    <scope>NUCLEOTIDE SEQUENCE [LARGE SCALE GENOMIC DNA]</scope>
    <source>
        <strain evidence="4 5">HDW11</strain>
    </source>
</reference>
<dbReference type="SUPFAM" id="SSF54001">
    <property type="entry name" value="Cysteine proteinases"/>
    <property type="match status" value="1"/>
</dbReference>
<dbReference type="Pfam" id="PF01841">
    <property type="entry name" value="Transglut_core"/>
    <property type="match status" value="1"/>
</dbReference>
<feature type="compositionally biased region" description="Acidic residues" evidence="1">
    <location>
        <begin position="538"/>
        <end position="549"/>
    </location>
</feature>
<feature type="domain" description="Transglutaminase-like" evidence="3">
    <location>
        <begin position="438"/>
        <end position="507"/>
    </location>
</feature>
<evidence type="ECO:0000259" key="3">
    <source>
        <dbReference type="SMART" id="SM00460"/>
    </source>
</evidence>